<dbReference type="InterPro" id="IPR003615">
    <property type="entry name" value="HNH_nuc"/>
</dbReference>
<evidence type="ECO:0000313" key="4">
    <source>
        <dbReference type="EMBL" id="SFH05300.1"/>
    </source>
</evidence>
<dbReference type="GO" id="GO:0008270">
    <property type="term" value="F:zinc ion binding"/>
    <property type="evidence" value="ECO:0007669"/>
    <property type="project" value="InterPro"/>
</dbReference>
<dbReference type="InterPro" id="IPR003870">
    <property type="entry name" value="DUF222"/>
</dbReference>
<feature type="region of interest" description="Disordered" evidence="2">
    <location>
        <begin position="610"/>
        <end position="629"/>
    </location>
</feature>
<feature type="region of interest" description="Disordered" evidence="2">
    <location>
        <begin position="1"/>
        <end position="21"/>
    </location>
</feature>
<dbReference type="Pfam" id="PF01844">
    <property type="entry name" value="HNH"/>
    <property type="match status" value="1"/>
</dbReference>
<dbReference type="AlphaFoldDB" id="A0A1I2WVD2"/>
<organism evidence="4 5">
    <name type="scientific">Actinopolymorpha cephalotaxi</name>
    <dbReference type="NCBI Taxonomy" id="504797"/>
    <lineage>
        <taxon>Bacteria</taxon>
        <taxon>Bacillati</taxon>
        <taxon>Actinomycetota</taxon>
        <taxon>Actinomycetes</taxon>
        <taxon>Propionibacteriales</taxon>
        <taxon>Actinopolymorphaceae</taxon>
        <taxon>Actinopolymorpha</taxon>
    </lineage>
</organism>
<dbReference type="Pfam" id="PF02720">
    <property type="entry name" value="DUF222"/>
    <property type="match status" value="1"/>
</dbReference>
<feature type="compositionally biased region" description="Low complexity" evidence="2">
    <location>
        <begin position="432"/>
        <end position="441"/>
    </location>
</feature>
<dbReference type="InterPro" id="IPR002711">
    <property type="entry name" value="HNH"/>
</dbReference>
<evidence type="ECO:0000256" key="1">
    <source>
        <dbReference type="ARBA" id="ARBA00023450"/>
    </source>
</evidence>
<gene>
    <name evidence="4" type="ORF">SAMN05421678_111120</name>
</gene>
<evidence type="ECO:0000256" key="2">
    <source>
        <dbReference type="SAM" id="MobiDB-lite"/>
    </source>
</evidence>
<feature type="region of interest" description="Disordered" evidence="2">
    <location>
        <begin position="282"/>
        <end position="333"/>
    </location>
</feature>
<dbReference type="Proteomes" id="UP000199052">
    <property type="component" value="Unassembled WGS sequence"/>
</dbReference>
<proteinExistence type="inferred from homology"/>
<evidence type="ECO:0000313" key="5">
    <source>
        <dbReference type="Proteomes" id="UP000199052"/>
    </source>
</evidence>
<accession>A0A1I2WVD2</accession>
<dbReference type="EMBL" id="FOOI01000011">
    <property type="protein sequence ID" value="SFH05300.1"/>
    <property type="molecule type" value="Genomic_DNA"/>
</dbReference>
<protein>
    <recommendedName>
        <fullName evidence="3">HNH nuclease domain-containing protein</fullName>
    </recommendedName>
</protein>
<dbReference type="SMART" id="SM00507">
    <property type="entry name" value="HNHc"/>
    <property type="match status" value="1"/>
</dbReference>
<dbReference type="CDD" id="cd00085">
    <property type="entry name" value="HNHc"/>
    <property type="match status" value="1"/>
</dbReference>
<dbReference type="GO" id="GO:0004519">
    <property type="term" value="F:endonuclease activity"/>
    <property type="evidence" value="ECO:0007669"/>
    <property type="project" value="InterPro"/>
</dbReference>
<dbReference type="STRING" id="504797.SAMN05421678_111120"/>
<dbReference type="GO" id="GO:0003676">
    <property type="term" value="F:nucleic acid binding"/>
    <property type="evidence" value="ECO:0007669"/>
    <property type="project" value="InterPro"/>
</dbReference>
<sequence>MFGRLERMSDGGECFGEDLGGEPGPRGVLPAGFEDLPGGPELAAAVASVDLDACDGWELEEYVKGTRRLVCWAESRCLTGVNELAHADPDMRTDSAGRRFTADSMTPVLLEPLLGWTAYRASQYVAIATVLPRLPRVRDALAGGLLEFDEVRVIVDRVADAKPGLWDAIEAALFPKVLQLRGGLLRAKVEAEVLKADPDAAAKRHREARTGRNVAIWPAVDGVADLAVRGLSADQAAEAYGYIDAIARAVKSSGDPRKLSQLRADVAASLLTGMADIVDCSAPIDTDNHADQGQAQDEAGQDEAEPDEMPRDTEPCNAEGDASGERGEQGSCAIHRFPDHDQHEAHCDCGDCAPAGTANVTAHYTPCNCSTVHDTAAHEAGKEAATEETTTADGAAPAAGHPAAGQIPQQNRRPDEPTDPLVDDPTPPRPPWSSSQPSWGPIRTRAKIQLNIPLTTLMGLSTRPGELGGFGPVITEVAERVVANNLTNPEARFSVGVTHPVTGRLLHLHPIPARFLRGLQAELVHARDQRCVWTTCRRPAATCHLDHNTEHQDGGETSVDNIAPLCPRHHKAKTERDWKLQQTGPGEHILTDPFSRHYLSRAPSLTDPVVDEPVAATAARSADDDLPPF</sequence>
<comment type="similarity">
    <text evidence="1">Belongs to the Rv1128c/1148c/1588c/1702c/1945/3466 family.</text>
</comment>
<feature type="compositionally biased region" description="Low complexity" evidence="2">
    <location>
        <begin position="387"/>
        <end position="405"/>
    </location>
</feature>
<feature type="compositionally biased region" description="Basic and acidic residues" evidence="2">
    <location>
        <begin position="1"/>
        <end position="10"/>
    </location>
</feature>
<reference evidence="4 5" key="1">
    <citation type="submission" date="2016-10" db="EMBL/GenBank/DDBJ databases">
        <authorList>
            <person name="de Groot N.N."/>
        </authorList>
    </citation>
    <scope>NUCLEOTIDE SEQUENCE [LARGE SCALE GENOMIC DNA]</scope>
    <source>
        <strain evidence="4 5">CPCC 202808</strain>
    </source>
</reference>
<evidence type="ECO:0000259" key="3">
    <source>
        <dbReference type="SMART" id="SM00507"/>
    </source>
</evidence>
<feature type="region of interest" description="Disordered" evidence="2">
    <location>
        <begin position="380"/>
        <end position="443"/>
    </location>
</feature>
<dbReference type="Gene3D" id="1.10.30.50">
    <property type="match status" value="1"/>
</dbReference>
<feature type="domain" description="HNH nuclease" evidence="3">
    <location>
        <begin position="519"/>
        <end position="571"/>
    </location>
</feature>
<name>A0A1I2WVD2_9ACTN</name>